<proteinExistence type="predicted"/>
<organism evidence="2 3">
    <name type="scientific">Cohnella zeiphila</name>
    <dbReference type="NCBI Taxonomy" id="2761120"/>
    <lineage>
        <taxon>Bacteria</taxon>
        <taxon>Bacillati</taxon>
        <taxon>Bacillota</taxon>
        <taxon>Bacilli</taxon>
        <taxon>Bacillales</taxon>
        <taxon>Paenibacillaceae</taxon>
        <taxon>Cohnella</taxon>
    </lineage>
</organism>
<evidence type="ECO:0000313" key="3">
    <source>
        <dbReference type="Proteomes" id="UP000564644"/>
    </source>
</evidence>
<evidence type="ECO:0000313" key="2">
    <source>
        <dbReference type="EMBL" id="MBB6732726.1"/>
    </source>
</evidence>
<name>A0A7X0VW98_9BACL</name>
<dbReference type="PANTHER" id="PTHR40616">
    <property type="entry name" value="LINALOOL DEHYDRATASE_ISOMERASE DOMAIN-CONTAINING PROTEIN"/>
    <property type="match status" value="1"/>
</dbReference>
<protein>
    <recommendedName>
        <fullName evidence="4">Heparin-sulfate lyase N-terminal domain-containing protein</fullName>
    </recommendedName>
</protein>
<dbReference type="AlphaFoldDB" id="A0A7X0VW98"/>
<sequence>MNRMSDSDMLLNAVRALDGMYNPELRMLASPFKSPGYHTTLKQANIVHPTRESVHYALALLDTELPEYEQRAFEILDTIVSMQDKDPDRDTFGIWPWFYEEPLSRMSPPDWNWADFIGKQLVLAALRHGRRFPAALRQSVRQSVFCACNAIRKRNVGPHYTNIAIMGAFVTLMAGELYGWHVDKHYGLDRLNGIVEFTRTLGSFQEYNSPTYTIVAVLELSKLNTETKIAQAKAMCDELLDLTWKMIAEHYHVGTKQWAGPHSRSYSAMLSDRAKAFLQVATEGQLHFFPWDRLPYEGEWFKSGIRCPSAYLNCFTEPAEKSVTQCYFRDDASGESKWATTYLTSDYALGTFSREIMWNQATCLTAYVRNGGETTYMRLRVLHDGYDYCSAVFASTQYRNRVLFGISFLTNGGDTHPALDKIDGAVEVSDFRLRLEFGGCLNNVNGLSSGDRASFTIGGLEVRIATLFATFDDWTDRARWEVGKNEEVCFADLVIYTGEKKTMDFRSMREAAFLFSLTLGEQASRFEAAVEHDAERVRATGDSEDGPPLTLSLPRRPQTL</sequence>
<evidence type="ECO:0008006" key="4">
    <source>
        <dbReference type="Google" id="ProtNLM"/>
    </source>
</evidence>
<accession>A0A7X0VW98</accession>
<gene>
    <name evidence="2" type="ORF">H7C18_17545</name>
</gene>
<comment type="caution">
    <text evidence="2">The sequence shown here is derived from an EMBL/GenBank/DDBJ whole genome shotgun (WGS) entry which is preliminary data.</text>
</comment>
<feature type="region of interest" description="Disordered" evidence="1">
    <location>
        <begin position="536"/>
        <end position="560"/>
    </location>
</feature>
<dbReference type="Proteomes" id="UP000564644">
    <property type="component" value="Unassembled WGS sequence"/>
</dbReference>
<dbReference type="EMBL" id="JACJVO010000021">
    <property type="protein sequence ID" value="MBB6732726.1"/>
    <property type="molecule type" value="Genomic_DNA"/>
</dbReference>
<dbReference type="PANTHER" id="PTHR40616:SF1">
    <property type="entry name" value="LINALOOL DEHYDRATASE_ISOMERASE DOMAIN-CONTAINING PROTEIN"/>
    <property type="match status" value="1"/>
</dbReference>
<evidence type="ECO:0000256" key="1">
    <source>
        <dbReference type="SAM" id="MobiDB-lite"/>
    </source>
</evidence>
<reference evidence="2 3" key="1">
    <citation type="submission" date="2020-08" db="EMBL/GenBank/DDBJ databases">
        <title>Cohnella phylogeny.</title>
        <authorList>
            <person name="Dunlap C."/>
        </authorList>
    </citation>
    <scope>NUCLEOTIDE SEQUENCE [LARGE SCALE GENOMIC DNA]</scope>
    <source>
        <strain evidence="2 3">CBP 2801</strain>
    </source>
</reference>
<dbReference type="RefSeq" id="WP_185130385.1">
    <property type="nucleotide sequence ID" value="NZ_JACJVO010000021.1"/>
</dbReference>
<keyword evidence="3" id="KW-1185">Reference proteome</keyword>